<dbReference type="SUPFAM" id="SSF81321">
    <property type="entry name" value="Family A G protein-coupled receptor-like"/>
    <property type="match status" value="1"/>
</dbReference>
<dbReference type="InterPro" id="IPR023041">
    <property type="entry name" value="Glucose_rcpt_Git3-like_N"/>
</dbReference>
<feature type="transmembrane region" description="Helical" evidence="6">
    <location>
        <begin position="551"/>
        <end position="575"/>
    </location>
</feature>
<gene>
    <name evidence="8" type="ORF">B0T11DRAFT_360165</name>
</gene>
<comment type="caution">
    <text evidence="8">The sequence shown here is derived from an EMBL/GenBank/DDBJ whole genome shotgun (WGS) entry which is preliminary data.</text>
</comment>
<dbReference type="EMBL" id="JAGPXD010000007">
    <property type="protein sequence ID" value="KAH7347683.1"/>
    <property type="molecule type" value="Genomic_DNA"/>
</dbReference>
<feature type="transmembrane region" description="Helical" evidence="6">
    <location>
        <begin position="120"/>
        <end position="143"/>
    </location>
</feature>
<keyword evidence="2 6" id="KW-0812">Transmembrane</keyword>
<dbReference type="OrthoDB" id="100006at2759"/>
<name>A0A8K0T7P0_9PEZI</name>
<feature type="region of interest" description="Disordered" evidence="5">
    <location>
        <begin position="235"/>
        <end position="265"/>
    </location>
</feature>
<keyword evidence="4 6" id="KW-0472">Membrane</keyword>
<dbReference type="CDD" id="cd00637">
    <property type="entry name" value="7tm_classA_rhodopsin-like"/>
    <property type="match status" value="1"/>
</dbReference>
<keyword evidence="3 6" id="KW-1133">Transmembrane helix</keyword>
<evidence type="ECO:0000256" key="3">
    <source>
        <dbReference type="ARBA" id="ARBA00022989"/>
    </source>
</evidence>
<feature type="domain" description="Glucose receptor Git3-like N-terminal" evidence="7">
    <location>
        <begin position="13"/>
        <end position="196"/>
    </location>
</feature>
<evidence type="ECO:0000259" key="7">
    <source>
        <dbReference type="Pfam" id="PF11710"/>
    </source>
</evidence>
<dbReference type="Pfam" id="PF11710">
    <property type="entry name" value="Git3"/>
    <property type="match status" value="1"/>
</dbReference>
<organism evidence="8 9">
    <name type="scientific">Plectosphaerella cucumerina</name>
    <dbReference type="NCBI Taxonomy" id="40658"/>
    <lineage>
        <taxon>Eukaryota</taxon>
        <taxon>Fungi</taxon>
        <taxon>Dikarya</taxon>
        <taxon>Ascomycota</taxon>
        <taxon>Pezizomycotina</taxon>
        <taxon>Sordariomycetes</taxon>
        <taxon>Hypocreomycetidae</taxon>
        <taxon>Glomerellales</taxon>
        <taxon>Plectosphaerellaceae</taxon>
        <taxon>Plectosphaerella</taxon>
    </lineage>
</organism>
<evidence type="ECO:0000256" key="1">
    <source>
        <dbReference type="ARBA" id="ARBA00004141"/>
    </source>
</evidence>
<evidence type="ECO:0000256" key="4">
    <source>
        <dbReference type="ARBA" id="ARBA00023136"/>
    </source>
</evidence>
<feature type="transmembrane region" description="Helical" evidence="6">
    <location>
        <begin position="391"/>
        <end position="411"/>
    </location>
</feature>
<dbReference type="GO" id="GO:0004930">
    <property type="term" value="F:G protein-coupled receptor activity"/>
    <property type="evidence" value="ECO:0007669"/>
    <property type="project" value="TreeGrafter"/>
</dbReference>
<reference evidence="8" key="1">
    <citation type="journal article" date="2021" name="Nat. Commun.">
        <title>Genetic determinants of endophytism in the Arabidopsis root mycobiome.</title>
        <authorList>
            <person name="Mesny F."/>
            <person name="Miyauchi S."/>
            <person name="Thiergart T."/>
            <person name="Pickel B."/>
            <person name="Atanasova L."/>
            <person name="Karlsson M."/>
            <person name="Huettel B."/>
            <person name="Barry K.W."/>
            <person name="Haridas S."/>
            <person name="Chen C."/>
            <person name="Bauer D."/>
            <person name="Andreopoulos W."/>
            <person name="Pangilinan J."/>
            <person name="LaButti K."/>
            <person name="Riley R."/>
            <person name="Lipzen A."/>
            <person name="Clum A."/>
            <person name="Drula E."/>
            <person name="Henrissat B."/>
            <person name="Kohler A."/>
            <person name="Grigoriev I.V."/>
            <person name="Martin F.M."/>
            <person name="Hacquard S."/>
        </authorList>
    </citation>
    <scope>NUCLEOTIDE SEQUENCE</scope>
    <source>
        <strain evidence="8">MPI-CAGE-AT-0016</strain>
    </source>
</reference>
<feature type="transmembrane region" description="Helical" evidence="6">
    <location>
        <begin position="170"/>
        <end position="188"/>
    </location>
</feature>
<dbReference type="GO" id="GO:0007189">
    <property type="term" value="P:adenylate cyclase-activating G protein-coupled receptor signaling pathway"/>
    <property type="evidence" value="ECO:0007669"/>
    <property type="project" value="TreeGrafter"/>
</dbReference>
<evidence type="ECO:0000313" key="9">
    <source>
        <dbReference type="Proteomes" id="UP000813385"/>
    </source>
</evidence>
<accession>A0A8K0T7P0</accession>
<protein>
    <submittedName>
        <fullName evidence="8">G protein-coupled glucose receptor regulating Gpa2-domain-containing protein</fullName>
    </submittedName>
</protein>
<dbReference type="Proteomes" id="UP000813385">
    <property type="component" value="Unassembled WGS sequence"/>
</dbReference>
<dbReference type="Gene3D" id="1.20.1070.10">
    <property type="entry name" value="Rhodopsin 7-helix transmembrane proteins"/>
    <property type="match status" value="1"/>
</dbReference>
<evidence type="ECO:0000313" key="8">
    <source>
        <dbReference type="EMBL" id="KAH7347683.1"/>
    </source>
</evidence>
<evidence type="ECO:0000256" key="2">
    <source>
        <dbReference type="ARBA" id="ARBA00022692"/>
    </source>
</evidence>
<dbReference type="GO" id="GO:0005886">
    <property type="term" value="C:plasma membrane"/>
    <property type="evidence" value="ECO:0007669"/>
    <property type="project" value="TreeGrafter"/>
</dbReference>
<keyword evidence="8" id="KW-0675">Receptor</keyword>
<dbReference type="PANTHER" id="PTHR23112:SF37">
    <property type="entry name" value="G PROTEIN-COUPLED RECEPTOR GPR1"/>
    <property type="match status" value="1"/>
</dbReference>
<evidence type="ECO:0000256" key="5">
    <source>
        <dbReference type="SAM" id="MobiDB-lite"/>
    </source>
</evidence>
<feature type="transmembrane region" description="Helical" evidence="6">
    <location>
        <begin position="361"/>
        <end position="379"/>
    </location>
</feature>
<feature type="transmembrane region" description="Helical" evidence="6">
    <location>
        <begin position="495"/>
        <end position="516"/>
    </location>
</feature>
<dbReference type="PANTHER" id="PTHR23112">
    <property type="entry name" value="G PROTEIN-COUPLED RECEPTOR 157-RELATED"/>
    <property type="match status" value="1"/>
</dbReference>
<keyword evidence="9" id="KW-1185">Reference proteome</keyword>
<feature type="compositionally biased region" description="Low complexity" evidence="5">
    <location>
        <begin position="244"/>
        <end position="258"/>
    </location>
</feature>
<dbReference type="AlphaFoldDB" id="A0A8K0T7P0"/>
<proteinExistence type="predicted"/>
<evidence type="ECO:0000256" key="6">
    <source>
        <dbReference type="SAM" id="Phobius"/>
    </source>
</evidence>
<feature type="transmembrane region" description="Helical" evidence="6">
    <location>
        <begin position="88"/>
        <end position="108"/>
    </location>
</feature>
<feature type="transmembrane region" description="Helical" evidence="6">
    <location>
        <begin position="45"/>
        <end position="68"/>
    </location>
</feature>
<feature type="transmembrane region" description="Helical" evidence="6">
    <location>
        <begin position="6"/>
        <end position="33"/>
    </location>
</feature>
<sequence>MAGPEFPAIAAATLTGSLLSCVATSCVLLSFAIYRRQMNSFRHALVLNLSLAEFVNSLNNSVSGVIYVRGGPLQPGAACATNGMIGQLSVQAGDFSILAIAVVTLLTVKRTVYMPDASIAKKVAICLAVWVIPLATSITATALGEMTVVGGNWCWISGARNDLRYGLTHGWRFLVIFLTVAIYLYIWAHLRNHFKSVQGSQRWTYHSTESSVSNSNFGDGLSKGDTYQQRPNTGIELEISPKPGGRSFGSQSLSSQSQTVMGQPSPMSDEYFKDGLLDAKDADDDATLDEMIHDRPARSLKHKKSLAEDIERITPATPYQAHLAAPVRSRQDVTATNRTSCSEFPIRRESHQAEREIKRMMLLNAYPIAYIILWIPGLINRLLEATGHPASARLAASLQVSTQFIGFANALTKKYSTTTLGTLYFELLMFSCARLIMALVVLGLCGGILSKGPTPVLMAMSIYGIIHSALHLHLYHPKMRSATVQTPTRWFLARLTVYTLGWGAVTGGMLKLHWLIKDGTIKAVVTASRVQKRRGGISRGSSRQQGGLPRVLVATAAGFAIVALLLCLIQWWIVWELQSRYWSAREIEEEYENQQKRMKK</sequence>
<feature type="transmembrane region" description="Helical" evidence="6">
    <location>
        <begin position="423"/>
        <end position="449"/>
    </location>
</feature>
<feature type="transmembrane region" description="Helical" evidence="6">
    <location>
        <begin position="455"/>
        <end position="474"/>
    </location>
</feature>
<comment type="subcellular location">
    <subcellularLocation>
        <location evidence="1">Membrane</location>
        <topology evidence="1">Multi-pass membrane protein</topology>
    </subcellularLocation>
</comment>